<dbReference type="GO" id="GO:0000290">
    <property type="term" value="P:deadenylation-dependent decapping of nuclear-transcribed mRNA"/>
    <property type="evidence" value="ECO:0007669"/>
    <property type="project" value="InterPro"/>
</dbReference>
<evidence type="ECO:0000259" key="10">
    <source>
        <dbReference type="PROSITE" id="PS51462"/>
    </source>
</evidence>
<dbReference type="PANTHER" id="PTHR23114">
    <property type="entry name" value="M7GPPPN-MRNA HYDROLASE"/>
    <property type="match status" value="1"/>
</dbReference>
<dbReference type="PROSITE" id="PS00893">
    <property type="entry name" value="NUDIX_BOX"/>
    <property type="match status" value="1"/>
</dbReference>
<accession>A0AAF0EXX8</accession>
<evidence type="ECO:0000256" key="2">
    <source>
        <dbReference type="ARBA" id="ARBA00004496"/>
    </source>
</evidence>
<dbReference type="Gene3D" id="1.10.10.1050">
    <property type="entry name" value="Dcp2, box A domain"/>
    <property type="match status" value="1"/>
</dbReference>
<feature type="compositionally biased region" description="Pro residues" evidence="9">
    <location>
        <begin position="500"/>
        <end position="515"/>
    </location>
</feature>
<evidence type="ECO:0000256" key="1">
    <source>
        <dbReference type="ARBA" id="ARBA00001936"/>
    </source>
</evidence>
<keyword evidence="7" id="KW-0694">RNA-binding</keyword>
<feature type="compositionally biased region" description="Pro residues" evidence="9">
    <location>
        <begin position="572"/>
        <end position="588"/>
    </location>
</feature>
<organism evidence="11 12">
    <name type="scientific">Malassezia japonica</name>
    <dbReference type="NCBI Taxonomy" id="223818"/>
    <lineage>
        <taxon>Eukaryota</taxon>
        <taxon>Fungi</taxon>
        <taxon>Dikarya</taxon>
        <taxon>Basidiomycota</taxon>
        <taxon>Ustilaginomycotina</taxon>
        <taxon>Malasseziomycetes</taxon>
        <taxon>Malasseziales</taxon>
        <taxon>Malasseziaceae</taxon>
        <taxon>Malassezia</taxon>
    </lineage>
</organism>
<reference evidence="11" key="1">
    <citation type="submission" date="2023-03" db="EMBL/GenBank/DDBJ databases">
        <title>Mating type loci evolution in Malassezia.</title>
        <authorList>
            <person name="Coelho M.A."/>
        </authorList>
    </citation>
    <scope>NUCLEOTIDE SEQUENCE</scope>
    <source>
        <strain evidence="11">CBS 9431</strain>
    </source>
</reference>
<keyword evidence="4" id="KW-0963">Cytoplasm</keyword>
<keyword evidence="6 11" id="KW-0378">Hydrolase</keyword>
<evidence type="ECO:0000256" key="6">
    <source>
        <dbReference type="ARBA" id="ARBA00022801"/>
    </source>
</evidence>
<keyword evidence="8" id="KW-0464">Manganese</keyword>
<protein>
    <submittedName>
        <fullName evidence="11">5'-(N(7)-methylguanosine 5'-triphospho)-[mRNA] hydrolase</fullName>
        <ecNumber evidence="11">3.6.1.62</ecNumber>
    </submittedName>
</protein>
<dbReference type="EMBL" id="CP119960">
    <property type="protein sequence ID" value="WFD39213.1"/>
    <property type="molecule type" value="Genomic_DNA"/>
</dbReference>
<keyword evidence="12" id="KW-1185">Reference proteome</keyword>
<evidence type="ECO:0000256" key="8">
    <source>
        <dbReference type="ARBA" id="ARBA00023211"/>
    </source>
</evidence>
<dbReference type="Proteomes" id="UP001217754">
    <property type="component" value="Chromosome 3"/>
</dbReference>
<evidence type="ECO:0000313" key="12">
    <source>
        <dbReference type="Proteomes" id="UP001217754"/>
    </source>
</evidence>
<dbReference type="SMART" id="SM01125">
    <property type="entry name" value="DCP2"/>
    <property type="match status" value="1"/>
</dbReference>
<feature type="compositionally biased region" description="Pro residues" evidence="9">
    <location>
        <begin position="267"/>
        <end position="278"/>
    </location>
</feature>
<comment type="cofactor">
    <cofactor evidence="1">
        <name>Mn(2+)</name>
        <dbReference type="ChEBI" id="CHEBI:29035"/>
    </cofactor>
</comment>
<feature type="region of interest" description="Disordered" evidence="9">
    <location>
        <begin position="378"/>
        <end position="397"/>
    </location>
</feature>
<dbReference type="InterPro" id="IPR015797">
    <property type="entry name" value="NUDIX_hydrolase-like_dom_sf"/>
</dbReference>
<dbReference type="InterPro" id="IPR036189">
    <property type="entry name" value="DCP2_BoxA_sf"/>
</dbReference>
<gene>
    <name evidence="11" type="primary">DCP2</name>
    <name evidence="11" type="ORF">MJAP1_002183</name>
</gene>
<evidence type="ECO:0000313" key="11">
    <source>
        <dbReference type="EMBL" id="WFD39213.1"/>
    </source>
</evidence>
<dbReference type="InterPro" id="IPR044099">
    <property type="entry name" value="Dcp2_NUDIX"/>
</dbReference>
<feature type="region of interest" description="Disordered" evidence="9">
    <location>
        <begin position="261"/>
        <end position="284"/>
    </location>
</feature>
<feature type="domain" description="Nudix hydrolase" evidence="10">
    <location>
        <begin position="113"/>
        <end position="244"/>
    </location>
</feature>
<evidence type="ECO:0000256" key="7">
    <source>
        <dbReference type="ARBA" id="ARBA00022884"/>
    </source>
</evidence>
<dbReference type="AlphaFoldDB" id="A0AAF0EXX8"/>
<dbReference type="FunFam" id="3.90.79.10:FF:000003">
    <property type="entry name" value="M7GpppN-mRNA hydrolase isoform 2"/>
    <property type="match status" value="1"/>
</dbReference>
<dbReference type="Gene3D" id="3.90.79.10">
    <property type="entry name" value="Nucleoside Triphosphate Pyrophosphohydrolase"/>
    <property type="match status" value="1"/>
</dbReference>
<dbReference type="Pfam" id="PF05026">
    <property type="entry name" value="DCP2"/>
    <property type="match status" value="1"/>
</dbReference>
<sequence length="676" mass="72819">MGKSKGGAAAETPSNAKALREELENLSCRFIVNLPANELASIERIGFQVEQAHWFYLDFLCPLNAQLPELSLRRFSEELLHVSSLVVPLIRLYMEKGPKSLERAYSQFMEYKTRVPVCGAIMLNKDWTKCVLVKGWSKGASWTFPKGKINQHEPERDCALREVQEETGVDASHLLPVDSRDYLELTMREQKVRLYIIPGLPEDTPMETQTRREISRIEWFLLSELPTAKKAAKPSAELGGKFFLISPFVTRLRQWIQANKRTHPHKPPPQPKAAPPPKAQEQGESVSLDALFGAPRPQQVPGLISLPPSAQKQIHASQPTQSPGPSMEKSQASSQDSSKLLLNLLHGSKPVPAPPSAAGQNRVDGSDALRNLFGLGSHNVTTTLQPPAAQNNVSQQEHQAQLYAILGMPRGQPQQQQQQQAPQQPQPPLQPPPPPAHAPWGMPPQPVSQPDRSAEASQGDEQRNRLLSLLGGSKPSAPQPQAAPQPPQPSFHAPSSMAMPPMPHMPIAPHQPPHAPSAHFQRPAVHYAEPAPPAPGHAAWPSAPGPLSPPAQHAPQSHQHALLSTLLGSPSNAPPPRPAQSSPWPQPATPQHTSSSPWPGHAMPPRAEAPPTPQHPALSPQLSGAPPGGNSANLLTILNGSGGQPANDAPTSPPSSAPRPDAQAASNSLLATLLGK</sequence>
<dbReference type="InterPro" id="IPR007722">
    <property type="entry name" value="DCP2_BoxA"/>
</dbReference>
<evidence type="ECO:0000256" key="9">
    <source>
        <dbReference type="SAM" id="MobiDB-lite"/>
    </source>
</evidence>
<dbReference type="SUPFAM" id="SSF140586">
    <property type="entry name" value="Dcp2 domain-like"/>
    <property type="match status" value="1"/>
</dbReference>
<dbReference type="RefSeq" id="XP_060122110.1">
    <property type="nucleotide sequence ID" value="XM_060266127.1"/>
</dbReference>
<dbReference type="GO" id="GO:0003723">
    <property type="term" value="F:RNA binding"/>
    <property type="evidence" value="ECO:0007669"/>
    <property type="project" value="UniProtKB-KW"/>
</dbReference>
<evidence type="ECO:0000256" key="5">
    <source>
        <dbReference type="ARBA" id="ARBA00022723"/>
    </source>
</evidence>
<feature type="region of interest" description="Disordered" evidence="9">
    <location>
        <begin position="297"/>
        <end position="337"/>
    </location>
</feature>
<feature type="compositionally biased region" description="Pro residues" evidence="9">
    <location>
        <begin position="424"/>
        <end position="447"/>
    </location>
</feature>
<feature type="compositionally biased region" description="Polar residues" evidence="9">
    <location>
        <begin position="308"/>
        <end position="337"/>
    </location>
</feature>
<dbReference type="InterPro" id="IPR000086">
    <property type="entry name" value="NUDIX_hydrolase_dom"/>
</dbReference>
<dbReference type="GeneID" id="85225834"/>
<evidence type="ECO:0000256" key="3">
    <source>
        <dbReference type="ARBA" id="ARBA00005279"/>
    </source>
</evidence>
<comment type="similarity">
    <text evidence="3">Belongs to the Nudix hydrolase family. DCP2 subfamily.</text>
</comment>
<dbReference type="PROSITE" id="PS51462">
    <property type="entry name" value="NUDIX"/>
    <property type="match status" value="1"/>
</dbReference>
<dbReference type="CDD" id="cd03672">
    <property type="entry name" value="NUDIX_Dcp2p_Nudt20"/>
    <property type="match status" value="1"/>
</dbReference>
<dbReference type="InterPro" id="IPR020084">
    <property type="entry name" value="NUDIX_hydrolase_CS"/>
</dbReference>
<dbReference type="EC" id="3.6.1.62" evidence="11"/>
<dbReference type="SUPFAM" id="SSF55811">
    <property type="entry name" value="Nudix"/>
    <property type="match status" value="1"/>
</dbReference>
<keyword evidence="5" id="KW-0479">Metal-binding</keyword>
<feature type="compositionally biased region" description="Polar residues" evidence="9">
    <location>
        <begin position="630"/>
        <end position="639"/>
    </location>
</feature>
<comment type="subcellular location">
    <subcellularLocation>
        <location evidence="2">Cytoplasm</location>
    </subcellularLocation>
</comment>
<feature type="compositionally biased region" description="Pro residues" evidence="9">
    <location>
        <begin position="477"/>
        <end position="489"/>
    </location>
</feature>
<feature type="region of interest" description="Disordered" evidence="9">
    <location>
        <begin position="410"/>
        <end position="676"/>
    </location>
</feature>
<feature type="compositionally biased region" description="Low complexity" evidence="9">
    <location>
        <begin position="412"/>
        <end position="423"/>
    </location>
</feature>
<dbReference type="GO" id="GO:0000184">
    <property type="term" value="P:nuclear-transcribed mRNA catabolic process, nonsense-mediated decay"/>
    <property type="evidence" value="ECO:0007669"/>
    <property type="project" value="InterPro"/>
</dbReference>
<dbReference type="PANTHER" id="PTHR23114:SF17">
    <property type="entry name" value="M7GPPPN-MRNA HYDROLASE"/>
    <property type="match status" value="1"/>
</dbReference>
<evidence type="ECO:0000256" key="4">
    <source>
        <dbReference type="ARBA" id="ARBA00022490"/>
    </source>
</evidence>
<feature type="compositionally biased region" description="Low complexity" evidence="9">
    <location>
        <begin position="490"/>
        <end position="499"/>
    </location>
</feature>
<dbReference type="GO" id="GO:0000932">
    <property type="term" value="C:P-body"/>
    <property type="evidence" value="ECO:0007669"/>
    <property type="project" value="TreeGrafter"/>
</dbReference>
<dbReference type="Pfam" id="PF00293">
    <property type="entry name" value="NUDIX"/>
    <property type="match status" value="1"/>
</dbReference>
<name>A0AAF0EXX8_9BASI</name>
<proteinExistence type="inferred from homology"/>
<dbReference type="GO" id="GO:0030145">
    <property type="term" value="F:manganese ion binding"/>
    <property type="evidence" value="ECO:0007669"/>
    <property type="project" value="InterPro"/>
</dbReference>
<dbReference type="GO" id="GO:0140933">
    <property type="term" value="F:5'-(N(7)-methylguanosine 5'-triphospho)-[mRNA] hydrolase activity"/>
    <property type="evidence" value="ECO:0007669"/>
    <property type="project" value="UniProtKB-EC"/>
</dbReference>